<evidence type="ECO:0000256" key="3">
    <source>
        <dbReference type="ARBA" id="ARBA00022676"/>
    </source>
</evidence>
<reference evidence="9 11" key="2">
    <citation type="journal article" date="2018" name="Plant J.">
        <title>The Physcomitrella patens chromosome-scale assembly reveals moss genome structure and evolution.</title>
        <authorList>
            <person name="Lang D."/>
            <person name="Ullrich K.K."/>
            <person name="Murat F."/>
            <person name="Fuchs J."/>
            <person name="Jenkins J."/>
            <person name="Haas F.B."/>
            <person name="Piednoel M."/>
            <person name="Gundlach H."/>
            <person name="Van Bel M."/>
            <person name="Meyberg R."/>
            <person name="Vives C."/>
            <person name="Morata J."/>
            <person name="Symeonidi A."/>
            <person name="Hiss M."/>
            <person name="Muchero W."/>
            <person name="Kamisugi Y."/>
            <person name="Saleh O."/>
            <person name="Blanc G."/>
            <person name="Decker E.L."/>
            <person name="van Gessel N."/>
            <person name="Grimwood J."/>
            <person name="Hayes R.D."/>
            <person name="Graham S.W."/>
            <person name="Gunter L.E."/>
            <person name="McDaniel S.F."/>
            <person name="Hoernstein S.N.W."/>
            <person name="Larsson A."/>
            <person name="Li F.W."/>
            <person name="Perroud P.F."/>
            <person name="Phillips J."/>
            <person name="Ranjan P."/>
            <person name="Rokshar D.S."/>
            <person name="Rothfels C.J."/>
            <person name="Schneider L."/>
            <person name="Shu S."/>
            <person name="Stevenson D.W."/>
            <person name="Thummler F."/>
            <person name="Tillich M."/>
            <person name="Villarreal Aguilar J.C."/>
            <person name="Widiez T."/>
            <person name="Wong G.K."/>
            <person name="Wymore A."/>
            <person name="Zhang Y."/>
            <person name="Zimmer A.D."/>
            <person name="Quatrano R.S."/>
            <person name="Mayer K.F.X."/>
            <person name="Goodstein D."/>
            <person name="Casacuberta J.M."/>
            <person name="Vandepoele K."/>
            <person name="Reski R."/>
            <person name="Cuming A.C."/>
            <person name="Tuskan G.A."/>
            <person name="Maumus F."/>
            <person name="Salse J."/>
            <person name="Schmutz J."/>
            <person name="Rensing S.A."/>
        </authorList>
    </citation>
    <scope>NUCLEOTIDE SEQUENCE [LARGE SCALE GENOMIC DNA]</scope>
    <source>
        <strain evidence="10 11">cv. Gransden 2004</strain>
    </source>
</reference>
<evidence type="ECO:0000256" key="4">
    <source>
        <dbReference type="ARBA" id="ARBA00022679"/>
    </source>
</evidence>
<dbReference type="EC" id="2.4.1.-" evidence="8"/>
<evidence type="ECO:0000313" key="9">
    <source>
        <dbReference type="EMBL" id="PNR55899.1"/>
    </source>
</evidence>
<accession>A0A2K1KQ52</accession>
<dbReference type="RefSeq" id="XP_024374506.1">
    <property type="nucleotide sequence ID" value="XM_024518738.2"/>
</dbReference>
<dbReference type="Pfam" id="PF01697">
    <property type="entry name" value="Glyco_transf_92"/>
    <property type="match status" value="1"/>
</dbReference>
<dbReference type="PANTHER" id="PTHR21461">
    <property type="entry name" value="GLYCOSYLTRANSFERASE FAMILY 92 PROTEIN"/>
    <property type="match status" value="1"/>
</dbReference>
<dbReference type="RefSeq" id="XP_024374507.1">
    <property type="nucleotide sequence ID" value="XM_024518739.2"/>
</dbReference>
<keyword evidence="5 8" id="KW-0812">Transmembrane</keyword>
<sequence length="604" mass="68832">MKRGIENCCRHFLLLRPCYGLVLLAASAIIALIVLQPEQVTLSTHSGFSLPTSMIPYHWKWETKEESASGEMLIEDIVHFGSEVLLLVRVPSSFGFPNKERLQCRYGTHTHFAYRQALAVHLEDTRTAVICGAPPQDVTWDVSSVLIKIDKDQEIRKGSANPEYKHPLPWNSSSVVYEVFPTHKDVVVFAHGVNNTLGVELPEQERLKQFQCVYGGRYITAVTAQANDVFRCDHPPASVMGDFAGKKVFLRIGGEIIPSLAYYNPLTLKPVGRRAVSDASDEEHLASFEATPGKPKLHHICACTLIYNGSKFLKEWVYYHSHLGVEKFYFYDNNSEDNLDEVIANLANFNVTKHSWPWVKSQEAGFSHCSLLAQPECSWMLYIDIDEYFFPNSSFLLRGNETFLRKNEGGDVSSMAGYKRSSPSILARFIQEAVASRKDVNVTVGQIAIYCHNYGPSGLQQSPPQGVTQGYTCRIKRQRRHKSIVLLSVIVESLRNQVHHFTMKSPYVLETIRPWVAIINHYKFQAWDEFKTKFHRRAASNVADWTEDRNLASNDRVPGLGTKPIKPADWELRYCDVQDYGLRDYTRRVFGFYGKDKRLHLAWE</sequence>
<proteinExistence type="inferred from homology"/>
<keyword evidence="4 8" id="KW-0808">Transferase</keyword>
<dbReference type="GO" id="GO:0016757">
    <property type="term" value="F:glycosyltransferase activity"/>
    <property type="evidence" value="ECO:0000318"/>
    <property type="project" value="GO_Central"/>
</dbReference>
<gene>
    <name evidence="10" type="primary">LOC112281822</name>
    <name evidence="9" type="ORF">PHYPA_006796</name>
</gene>
<evidence type="ECO:0000256" key="5">
    <source>
        <dbReference type="ARBA" id="ARBA00022692"/>
    </source>
</evidence>
<feature type="transmembrane region" description="Helical" evidence="8">
    <location>
        <begin position="12"/>
        <end position="35"/>
    </location>
</feature>
<dbReference type="Gramene" id="Pp3c4_27110V3.2">
    <property type="protein sequence ID" value="Pp3c4_27110V3.2"/>
    <property type="gene ID" value="Pp3c4_27110"/>
</dbReference>
<evidence type="ECO:0000313" key="10">
    <source>
        <dbReference type="EnsemblPlants" id="Pp3c4_27110V3.1"/>
    </source>
</evidence>
<keyword evidence="3 8" id="KW-0328">Glycosyltransferase</keyword>
<keyword evidence="11" id="KW-1185">Reference proteome</keyword>
<dbReference type="STRING" id="3218.A0A2K1KQ52"/>
<dbReference type="EnsemblPlants" id="Pp3c4_27110V3.2">
    <property type="protein sequence ID" value="Pp3c4_27110V3.2"/>
    <property type="gene ID" value="Pp3c4_27110"/>
</dbReference>
<evidence type="ECO:0000256" key="2">
    <source>
        <dbReference type="ARBA" id="ARBA00007647"/>
    </source>
</evidence>
<comment type="similarity">
    <text evidence="2 8">Belongs to the glycosyltransferase 92 family.</text>
</comment>
<dbReference type="PANTHER" id="PTHR21461:SF69">
    <property type="entry name" value="GLYCOSYLTRANSFERASE FAMILY 92 PROTEIN"/>
    <property type="match status" value="1"/>
</dbReference>
<dbReference type="EMBL" id="ABEU02000004">
    <property type="protein sequence ID" value="PNR55899.1"/>
    <property type="molecule type" value="Genomic_DNA"/>
</dbReference>
<evidence type="ECO:0000256" key="6">
    <source>
        <dbReference type="ARBA" id="ARBA00022989"/>
    </source>
</evidence>
<dbReference type="OrthoDB" id="2526284at2759"/>
<dbReference type="Proteomes" id="UP000006727">
    <property type="component" value="Chromosome 4"/>
</dbReference>
<dbReference type="GO" id="GO:0005737">
    <property type="term" value="C:cytoplasm"/>
    <property type="evidence" value="ECO:0000318"/>
    <property type="project" value="GO_Central"/>
</dbReference>
<dbReference type="InterPro" id="IPR008166">
    <property type="entry name" value="Glyco_transf_92"/>
</dbReference>
<evidence type="ECO:0000256" key="7">
    <source>
        <dbReference type="ARBA" id="ARBA00023136"/>
    </source>
</evidence>
<evidence type="ECO:0000313" key="11">
    <source>
        <dbReference type="Proteomes" id="UP000006727"/>
    </source>
</evidence>
<evidence type="ECO:0000256" key="8">
    <source>
        <dbReference type="RuleBase" id="RU366017"/>
    </source>
</evidence>
<comment type="subcellular location">
    <subcellularLocation>
        <location evidence="1">Membrane</location>
        <topology evidence="1">Single-pass membrane protein</topology>
    </subcellularLocation>
</comment>
<keyword evidence="6 8" id="KW-1133">Transmembrane helix</keyword>
<name>A0A2K1KQ52_PHYPA</name>
<dbReference type="AlphaFoldDB" id="A0A2K1KQ52"/>
<dbReference type="Gramene" id="Pp3c4_27110V3.1">
    <property type="protein sequence ID" value="Pp3c4_27110V3.1"/>
    <property type="gene ID" value="Pp3c4_27110"/>
</dbReference>
<protein>
    <recommendedName>
        <fullName evidence="8">Glycosyltransferase family 92 protein</fullName>
        <ecNumber evidence="8">2.4.1.-</ecNumber>
    </recommendedName>
</protein>
<evidence type="ECO:0000256" key="1">
    <source>
        <dbReference type="ARBA" id="ARBA00004167"/>
    </source>
</evidence>
<dbReference type="RefSeq" id="XP_073389878.1">
    <property type="nucleotide sequence ID" value="XM_073533777.1"/>
</dbReference>
<dbReference type="EnsemblPlants" id="Pp3c4_27110V3.1">
    <property type="protein sequence ID" value="Pp3c4_27110V3.1"/>
    <property type="gene ID" value="Pp3c4_27110"/>
</dbReference>
<dbReference type="GO" id="GO:0016020">
    <property type="term" value="C:membrane"/>
    <property type="evidence" value="ECO:0007669"/>
    <property type="project" value="UniProtKB-SubCell"/>
</dbReference>
<dbReference type="OMA" id="EFRWERS"/>
<reference evidence="9 11" key="1">
    <citation type="journal article" date="2008" name="Science">
        <title>The Physcomitrella genome reveals evolutionary insights into the conquest of land by plants.</title>
        <authorList>
            <person name="Rensing S."/>
            <person name="Lang D."/>
            <person name="Zimmer A."/>
            <person name="Terry A."/>
            <person name="Salamov A."/>
            <person name="Shapiro H."/>
            <person name="Nishiyama T."/>
            <person name="Perroud P.-F."/>
            <person name="Lindquist E."/>
            <person name="Kamisugi Y."/>
            <person name="Tanahashi T."/>
            <person name="Sakakibara K."/>
            <person name="Fujita T."/>
            <person name="Oishi K."/>
            <person name="Shin-I T."/>
            <person name="Kuroki Y."/>
            <person name="Toyoda A."/>
            <person name="Suzuki Y."/>
            <person name="Hashimoto A."/>
            <person name="Yamaguchi K."/>
            <person name="Sugano A."/>
            <person name="Kohara Y."/>
            <person name="Fujiyama A."/>
            <person name="Anterola A."/>
            <person name="Aoki S."/>
            <person name="Ashton N."/>
            <person name="Barbazuk W.B."/>
            <person name="Barker E."/>
            <person name="Bennetzen J."/>
            <person name="Bezanilla M."/>
            <person name="Blankenship R."/>
            <person name="Cho S.H."/>
            <person name="Dutcher S."/>
            <person name="Estelle M."/>
            <person name="Fawcett J.A."/>
            <person name="Gundlach H."/>
            <person name="Hanada K."/>
            <person name="Heyl A."/>
            <person name="Hicks K.A."/>
            <person name="Hugh J."/>
            <person name="Lohr M."/>
            <person name="Mayer K."/>
            <person name="Melkozernov A."/>
            <person name="Murata T."/>
            <person name="Nelson D."/>
            <person name="Pils B."/>
            <person name="Prigge M."/>
            <person name="Reiss B."/>
            <person name="Renner T."/>
            <person name="Rombauts S."/>
            <person name="Rushton P."/>
            <person name="Sanderfoot A."/>
            <person name="Schween G."/>
            <person name="Shiu S.-H."/>
            <person name="Stueber K."/>
            <person name="Theodoulou F.L."/>
            <person name="Tu H."/>
            <person name="Van de Peer Y."/>
            <person name="Verrier P.J."/>
            <person name="Waters E."/>
            <person name="Wood A."/>
            <person name="Yang L."/>
            <person name="Cove D."/>
            <person name="Cuming A."/>
            <person name="Hasebe M."/>
            <person name="Lucas S."/>
            <person name="Mishler D.B."/>
            <person name="Reski R."/>
            <person name="Grigoriev I."/>
            <person name="Quatrano R.S."/>
            <person name="Boore J.L."/>
        </authorList>
    </citation>
    <scope>NUCLEOTIDE SEQUENCE [LARGE SCALE GENOMIC DNA]</scope>
    <source>
        <strain evidence="10 11">cv. Gransden 2004</strain>
    </source>
</reference>
<reference evidence="10" key="3">
    <citation type="submission" date="2020-12" db="UniProtKB">
        <authorList>
            <consortium name="EnsemblPlants"/>
        </authorList>
    </citation>
    <scope>IDENTIFICATION</scope>
</reference>
<dbReference type="PaxDb" id="3218-PP1S115_36V6.1"/>
<keyword evidence="7 8" id="KW-0472">Membrane</keyword>
<organism evidence="9">
    <name type="scientific">Physcomitrium patens</name>
    <name type="common">Spreading-leaved earth moss</name>
    <name type="synonym">Physcomitrella patens</name>
    <dbReference type="NCBI Taxonomy" id="3218"/>
    <lineage>
        <taxon>Eukaryota</taxon>
        <taxon>Viridiplantae</taxon>
        <taxon>Streptophyta</taxon>
        <taxon>Embryophyta</taxon>
        <taxon>Bryophyta</taxon>
        <taxon>Bryophytina</taxon>
        <taxon>Bryopsida</taxon>
        <taxon>Funariidae</taxon>
        <taxon>Funariales</taxon>
        <taxon>Funariaceae</taxon>
        <taxon>Physcomitrium</taxon>
    </lineage>
</organism>
<dbReference type="GeneID" id="112281822"/>